<dbReference type="RefSeq" id="WP_036137554.1">
    <property type="nucleotide sequence ID" value="NZ_AVPU01000015.1"/>
</dbReference>
<protein>
    <recommendedName>
        <fullName evidence="4">DUF3261 domain-containing protein</fullName>
    </recommendedName>
</protein>
<organism evidence="2 3">
    <name type="scientific">Lysobacter daejeonensis GH1-9</name>
    <dbReference type="NCBI Taxonomy" id="1385517"/>
    <lineage>
        <taxon>Bacteria</taxon>
        <taxon>Pseudomonadati</taxon>
        <taxon>Pseudomonadota</taxon>
        <taxon>Gammaproteobacteria</taxon>
        <taxon>Lysobacterales</taxon>
        <taxon>Lysobacteraceae</taxon>
        <taxon>Aerolutibacter</taxon>
    </lineage>
</organism>
<dbReference type="PROSITE" id="PS51257">
    <property type="entry name" value="PROKAR_LIPOPROTEIN"/>
    <property type="match status" value="1"/>
</dbReference>
<name>A0A0A0EUJ5_9GAMM</name>
<comment type="caution">
    <text evidence="2">The sequence shown here is derived from an EMBL/GenBank/DDBJ whole genome shotgun (WGS) entry which is preliminary data.</text>
</comment>
<dbReference type="EMBL" id="AVPU01000015">
    <property type="protein sequence ID" value="KGM54214.1"/>
    <property type="molecule type" value="Genomic_DNA"/>
</dbReference>
<dbReference type="OrthoDB" id="6228084at2"/>
<evidence type="ECO:0008006" key="4">
    <source>
        <dbReference type="Google" id="ProtNLM"/>
    </source>
</evidence>
<keyword evidence="3" id="KW-1185">Reference proteome</keyword>
<feature type="signal peptide" evidence="1">
    <location>
        <begin position="1"/>
        <end position="18"/>
    </location>
</feature>
<proteinExistence type="predicted"/>
<keyword evidence="1" id="KW-0732">Signal</keyword>
<dbReference type="Proteomes" id="UP000029998">
    <property type="component" value="Unassembled WGS sequence"/>
</dbReference>
<accession>A0A0A0EUJ5</accession>
<dbReference type="STRING" id="1385517.N800_04825"/>
<evidence type="ECO:0000313" key="3">
    <source>
        <dbReference type="Proteomes" id="UP000029998"/>
    </source>
</evidence>
<dbReference type="eggNOG" id="ENOG50330BN">
    <property type="taxonomic scope" value="Bacteria"/>
</dbReference>
<dbReference type="Pfam" id="PF11659">
    <property type="entry name" value="DUF3261"/>
    <property type="match status" value="1"/>
</dbReference>
<dbReference type="AlphaFoldDB" id="A0A0A0EUJ5"/>
<sequence>MRRLIALLVLCCALLSCASPPPQPSVALPMLALAPAALGHELAVQQRLHFAFGAQQRDLEALLEVDATEVRLAVQALGQAGVRLSWDGQALQQQRAPWLPPQVQGERVLSDLQFTLWPIEAIRAALPVPWTLDAAGNERRLLRDGVVWLVVVDEGAGRYRLDNRADGYRLLIESADGGAAP</sequence>
<gene>
    <name evidence="2" type="ORF">N800_04825</name>
</gene>
<reference evidence="2 3" key="1">
    <citation type="submission" date="2013-08" db="EMBL/GenBank/DDBJ databases">
        <title>Genome sequencing of Lysobacter.</title>
        <authorList>
            <person name="Zhang S."/>
            <person name="Wang G."/>
        </authorList>
    </citation>
    <scope>NUCLEOTIDE SEQUENCE [LARGE SCALE GENOMIC DNA]</scope>
    <source>
        <strain evidence="2 3">GH1-9</strain>
    </source>
</reference>
<evidence type="ECO:0000313" key="2">
    <source>
        <dbReference type="EMBL" id="KGM54214.1"/>
    </source>
</evidence>
<feature type="chain" id="PRO_5001969258" description="DUF3261 domain-containing protein" evidence="1">
    <location>
        <begin position="19"/>
        <end position="181"/>
    </location>
</feature>
<dbReference type="InterPro" id="IPR021675">
    <property type="entry name" value="DUF3261"/>
</dbReference>
<evidence type="ECO:0000256" key="1">
    <source>
        <dbReference type="SAM" id="SignalP"/>
    </source>
</evidence>